<feature type="compositionally biased region" description="Basic and acidic residues" evidence="2">
    <location>
        <begin position="238"/>
        <end position="248"/>
    </location>
</feature>
<accession>A0ABT9WQF4</accession>
<comment type="caution">
    <text evidence="3">The sequence shown here is derived from an EMBL/GenBank/DDBJ whole genome shotgun (WGS) entry which is preliminary data.</text>
</comment>
<evidence type="ECO:0000256" key="2">
    <source>
        <dbReference type="SAM" id="MobiDB-lite"/>
    </source>
</evidence>
<evidence type="ECO:0000313" key="3">
    <source>
        <dbReference type="EMBL" id="MDQ0175508.1"/>
    </source>
</evidence>
<reference evidence="3 4" key="1">
    <citation type="submission" date="2023-07" db="EMBL/GenBank/DDBJ databases">
        <title>Genomic Encyclopedia of Type Strains, Phase IV (KMG-IV): sequencing the most valuable type-strain genomes for metagenomic binning, comparative biology and taxonomic classification.</title>
        <authorList>
            <person name="Goeker M."/>
        </authorList>
    </citation>
    <scope>NUCLEOTIDE SEQUENCE [LARGE SCALE GENOMIC DNA]</scope>
    <source>
        <strain evidence="3 4">DSM 23837</strain>
    </source>
</reference>
<sequence length="276" mass="31323">MYVSFSAKNASSFITNDKHVFTRHQTKAVSPQANNNKQDKVIISSFALKSFGKKTNNMMLKRLMEQKQALMEKRHQLNEDDISPEILKEKIEAINEQIRSLENEMQKIQLEEQRKALGVDEESNKEKQQQQIKNEDNSPNENKTSKTDFFVSQTMNAIVSANSEMAKIDGVKKAQHTLRSEAKSSGGQSKDLDNADELNAKIMEICSDANKKLSENIKTLEKTNDEPPENNPTEANDSTEKMAGDQKHQSRQKQYLYKDILKDNVVSVGTKVHFSA</sequence>
<dbReference type="EMBL" id="JAUSTT010000006">
    <property type="protein sequence ID" value="MDQ0175508.1"/>
    <property type="molecule type" value="Genomic_DNA"/>
</dbReference>
<name>A0ABT9WQF4_9BACI</name>
<proteinExistence type="predicted"/>
<evidence type="ECO:0000256" key="1">
    <source>
        <dbReference type="SAM" id="Coils"/>
    </source>
</evidence>
<keyword evidence="4" id="KW-1185">Reference proteome</keyword>
<dbReference type="RefSeq" id="WP_307227877.1">
    <property type="nucleotide sequence ID" value="NZ_JAUSTT010000006.1"/>
</dbReference>
<gene>
    <name evidence="3" type="ORF">J2S08_001342</name>
</gene>
<feature type="coiled-coil region" evidence="1">
    <location>
        <begin position="60"/>
        <end position="114"/>
    </location>
</feature>
<dbReference type="Proteomes" id="UP001223586">
    <property type="component" value="Unassembled WGS sequence"/>
</dbReference>
<evidence type="ECO:0000313" key="4">
    <source>
        <dbReference type="Proteomes" id="UP001223586"/>
    </source>
</evidence>
<organism evidence="3 4">
    <name type="scientific">Bacillus chungangensis</name>
    <dbReference type="NCBI Taxonomy" id="587633"/>
    <lineage>
        <taxon>Bacteria</taxon>
        <taxon>Bacillati</taxon>
        <taxon>Bacillota</taxon>
        <taxon>Bacilli</taxon>
        <taxon>Bacillales</taxon>
        <taxon>Bacillaceae</taxon>
        <taxon>Bacillus</taxon>
    </lineage>
</organism>
<feature type="region of interest" description="Disordered" evidence="2">
    <location>
        <begin position="218"/>
        <end position="254"/>
    </location>
</feature>
<protein>
    <submittedName>
        <fullName evidence="3">Uncharacterized protein</fullName>
    </submittedName>
</protein>
<feature type="compositionally biased region" description="Basic and acidic residues" evidence="2">
    <location>
        <begin position="116"/>
        <end position="136"/>
    </location>
</feature>
<keyword evidence="1" id="KW-0175">Coiled coil</keyword>
<feature type="region of interest" description="Disordered" evidence="2">
    <location>
        <begin position="116"/>
        <end position="148"/>
    </location>
</feature>